<comment type="caution">
    <text evidence="1">The sequence shown here is derived from an EMBL/GenBank/DDBJ whole genome shotgun (WGS) entry which is preliminary data.</text>
</comment>
<dbReference type="AlphaFoldDB" id="A0A6B4S3H1"/>
<organism evidence="1 2">
    <name type="scientific">Clostridium botulinum</name>
    <dbReference type="NCBI Taxonomy" id="1491"/>
    <lineage>
        <taxon>Bacteria</taxon>
        <taxon>Bacillati</taxon>
        <taxon>Bacillota</taxon>
        <taxon>Clostridia</taxon>
        <taxon>Eubacteriales</taxon>
        <taxon>Clostridiaceae</taxon>
        <taxon>Clostridium</taxon>
    </lineage>
</organism>
<accession>A0A6B4S3H1</accession>
<dbReference type="RefSeq" id="WP_003371562.1">
    <property type="nucleotide sequence ID" value="NZ_JACBBA010000002.1"/>
</dbReference>
<dbReference type="EMBL" id="SXFB01000015">
    <property type="protein sequence ID" value="NFV27429.1"/>
    <property type="molecule type" value="Genomic_DNA"/>
</dbReference>
<reference evidence="1 2" key="1">
    <citation type="submission" date="2019-04" db="EMBL/GenBank/DDBJ databases">
        <title>Genome sequencing of Clostridium botulinum Groups I-IV and Clostridium butyricum.</title>
        <authorList>
            <person name="Brunt J."/>
            <person name="Van Vliet A.H.M."/>
            <person name="Stringer S.C."/>
            <person name="Carter A.T."/>
            <person name="Peck M.W."/>
        </authorList>
    </citation>
    <scope>NUCLEOTIDE SEQUENCE [LARGE SCALE GENOMIC DNA]</scope>
    <source>
        <strain evidence="1 2">BL81</strain>
    </source>
</reference>
<name>A0A6B4S3H1_CLOBO</name>
<gene>
    <name evidence="1" type="ORF">FDG31_14905</name>
</gene>
<evidence type="ECO:0000313" key="2">
    <source>
        <dbReference type="Proteomes" id="UP000486903"/>
    </source>
</evidence>
<proteinExistence type="predicted"/>
<protein>
    <submittedName>
        <fullName evidence="1">Uncharacterized protein</fullName>
    </submittedName>
</protein>
<sequence>MKKIFISISIILIILSMGICHSSTKVRIFENVDIERVDQISIAYIGGTFTTKDKSQISEIMNYLKNVQFSERSNRNAPNTTPDVLIGLSGKDDYDIPCLRIYGDLARIVPKQEVDYTIPDDFYGEIYNICKKYKEDNE</sequence>
<dbReference type="Proteomes" id="UP000486903">
    <property type="component" value="Unassembled WGS sequence"/>
</dbReference>
<evidence type="ECO:0000313" key="1">
    <source>
        <dbReference type="EMBL" id="NFV27429.1"/>
    </source>
</evidence>